<dbReference type="AlphaFoldDB" id="A0A1V0U1F6"/>
<gene>
    <name evidence="1" type="ORF">B1H19_35410</name>
</gene>
<evidence type="ECO:0000313" key="1">
    <source>
        <dbReference type="EMBL" id="ARF58772.1"/>
    </source>
</evidence>
<keyword evidence="2" id="KW-1185">Reference proteome</keyword>
<dbReference type="Proteomes" id="UP000192726">
    <property type="component" value="Chromosome"/>
</dbReference>
<protein>
    <submittedName>
        <fullName evidence="1">Uncharacterized protein</fullName>
    </submittedName>
</protein>
<reference evidence="1 2" key="1">
    <citation type="submission" date="2017-04" db="EMBL/GenBank/DDBJ databases">
        <title>Complete Genome Sequence of Streptomyces gilvosporeus F607, a Capable Producer of Natamycin.</title>
        <authorList>
            <person name="Zong G."/>
            <person name="Zhong C."/>
            <person name="Fu J."/>
            <person name="Qin R."/>
            <person name="Cao G."/>
        </authorList>
    </citation>
    <scope>NUCLEOTIDE SEQUENCE [LARGE SCALE GENOMIC DNA]</scope>
    <source>
        <strain evidence="1 2">F607</strain>
    </source>
</reference>
<dbReference type="EMBL" id="CP020569">
    <property type="protein sequence ID" value="ARF58772.1"/>
    <property type="molecule type" value="Genomic_DNA"/>
</dbReference>
<organism evidence="1 2">
    <name type="scientific">Streptomyces gilvosporeus</name>
    <dbReference type="NCBI Taxonomy" id="553510"/>
    <lineage>
        <taxon>Bacteria</taxon>
        <taxon>Bacillati</taxon>
        <taxon>Actinomycetota</taxon>
        <taxon>Actinomycetes</taxon>
        <taxon>Kitasatosporales</taxon>
        <taxon>Streptomycetaceae</taxon>
        <taxon>Streptomyces</taxon>
    </lineage>
</organism>
<dbReference type="KEGG" id="sgv:B1H19_35410"/>
<dbReference type="STRING" id="553510.B1H19_35410"/>
<proteinExistence type="predicted"/>
<accession>A0A1V0U1F6</accession>
<evidence type="ECO:0000313" key="2">
    <source>
        <dbReference type="Proteomes" id="UP000192726"/>
    </source>
</evidence>
<sequence>MVTVIAGRCVPRALRVGGIVVGHDAHGERSHLIVERQNRYGEGEIGMAMSVGRCPQCAPARTATAPSVCTTYDPAYDPAALSVPDALGALENMQIARRSD</sequence>
<name>A0A1V0U1F6_9ACTN</name>